<evidence type="ECO:0000256" key="8">
    <source>
        <dbReference type="SAM" id="MobiDB-lite"/>
    </source>
</evidence>
<dbReference type="Pfam" id="PF01551">
    <property type="entry name" value="Peptidase_M23"/>
    <property type="match status" value="1"/>
</dbReference>
<gene>
    <name evidence="11" type="ORF">DESUT3_29240</name>
</gene>
<keyword evidence="3" id="KW-0645">Protease</keyword>
<evidence type="ECO:0000256" key="1">
    <source>
        <dbReference type="ARBA" id="ARBA00001947"/>
    </source>
</evidence>
<keyword evidence="4" id="KW-0479">Metal-binding</keyword>
<keyword evidence="6" id="KW-0862">Zinc</keyword>
<feature type="domain" description="M23ase beta-sheet core" evidence="9">
    <location>
        <begin position="269"/>
        <end position="365"/>
    </location>
</feature>
<dbReference type="InterPro" id="IPR050570">
    <property type="entry name" value="Cell_wall_metabolism_enzyme"/>
</dbReference>
<dbReference type="InterPro" id="IPR045834">
    <property type="entry name" value="Csd3_N2"/>
</dbReference>
<proteinExistence type="predicted"/>
<evidence type="ECO:0000313" key="11">
    <source>
        <dbReference type="EMBL" id="BCR05855.1"/>
    </source>
</evidence>
<keyword evidence="12" id="KW-1185">Reference proteome</keyword>
<dbReference type="Gene3D" id="2.70.70.10">
    <property type="entry name" value="Glucose Permease (Domain IIA)"/>
    <property type="match status" value="1"/>
</dbReference>
<evidence type="ECO:0000256" key="2">
    <source>
        <dbReference type="ARBA" id="ARBA00004196"/>
    </source>
</evidence>
<evidence type="ECO:0000259" key="10">
    <source>
        <dbReference type="Pfam" id="PF19425"/>
    </source>
</evidence>
<organism evidence="11 12">
    <name type="scientific">Desulfuromonas versatilis</name>
    <dbReference type="NCBI Taxonomy" id="2802975"/>
    <lineage>
        <taxon>Bacteria</taxon>
        <taxon>Pseudomonadati</taxon>
        <taxon>Thermodesulfobacteriota</taxon>
        <taxon>Desulfuromonadia</taxon>
        <taxon>Desulfuromonadales</taxon>
        <taxon>Desulfuromonadaceae</taxon>
        <taxon>Desulfuromonas</taxon>
    </lineage>
</organism>
<dbReference type="Gene3D" id="3.10.450.350">
    <property type="match status" value="1"/>
</dbReference>
<dbReference type="InterPro" id="IPR011055">
    <property type="entry name" value="Dup_hybrid_motif"/>
</dbReference>
<keyword evidence="7" id="KW-0482">Metalloprotease</keyword>
<evidence type="ECO:0000256" key="4">
    <source>
        <dbReference type="ARBA" id="ARBA00022723"/>
    </source>
</evidence>
<feature type="domain" description="Csd3-like second N-terminal" evidence="10">
    <location>
        <begin position="135"/>
        <end position="256"/>
    </location>
</feature>
<dbReference type="InterPro" id="IPR016047">
    <property type="entry name" value="M23ase_b-sheet_dom"/>
</dbReference>
<name>A0ABM8HV43_9BACT</name>
<feature type="region of interest" description="Disordered" evidence="8">
    <location>
        <begin position="19"/>
        <end position="46"/>
    </location>
</feature>
<comment type="cofactor">
    <cofactor evidence="1">
        <name>Zn(2+)</name>
        <dbReference type="ChEBI" id="CHEBI:29105"/>
    </cofactor>
</comment>
<comment type="subcellular location">
    <subcellularLocation>
        <location evidence="2">Cell envelope</location>
    </subcellularLocation>
</comment>
<sequence length="416" mass="45608">MLLASIAALVFFLLPGQTPDPENEARAPEPAALQSPPPEPEPKREVLEGNIKPGDTITSLLGGYFSPQEIHALSGQSRKVFPLSGICAGQPFKICTVDGTFDSFEYDIDRDQQLIIRKAEEGYDIQKIPIEYAVKTDLVRGTITSSLFEAVSQSGESAELAMALADIFAWDVDFIRDIRQGDSFQALVEKRFREGAPAGYGKILAAEFTNQGSTFRAFLYKDGDRSASYFDADGNNVRKAFLKAPLSFTRISSGFTQKRFHPITKTWKAHPAIDYAAPTGTPIKSVGDGTIIKIGYTKYNGNFIKLRHNSSYETLYLHMSKFAKGMKQGKRIEQGQVIGYVGSTGLATGPHLCFRMYKNGSPVNPYKVKSPASAPIARERLPQYKEAIAALIDKLETGQLQHAKVADSSDASSQSN</sequence>
<evidence type="ECO:0000256" key="7">
    <source>
        <dbReference type="ARBA" id="ARBA00023049"/>
    </source>
</evidence>
<dbReference type="PANTHER" id="PTHR21666:SF288">
    <property type="entry name" value="CELL DIVISION PROTEIN YTFB"/>
    <property type="match status" value="1"/>
</dbReference>
<evidence type="ECO:0000259" key="9">
    <source>
        <dbReference type="Pfam" id="PF01551"/>
    </source>
</evidence>
<dbReference type="Proteomes" id="UP001319827">
    <property type="component" value="Chromosome"/>
</dbReference>
<dbReference type="EMBL" id="AP024355">
    <property type="protein sequence ID" value="BCR05855.1"/>
    <property type="molecule type" value="Genomic_DNA"/>
</dbReference>
<evidence type="ECO:0000256" key="5">
    <source>
        <dbReference type="ARBA" id="ARBA00022801"/>
    </source>
</evidence>
<evidence type="ECO:0000256" key="6">
    <source>
        <dbReference type="ARBA" id="ARBA00022833"/>
    </source>
</evidence>
<dbReference type="Pfam" id="PF19425">
    <property type="entry name" value="Csd3_N2"/>
    <property type="match status" value="1"/>
</dbReference>
<dbReference type="CDD" id="cd12797">
    <property type="entry name" value="M23_peptidase"/>
    <property type="match status" value="1"/>
</dbReference>
<evidence type="ECO:0000256" key="3">
    <source>
        <dbReference type="ARBA" id="ARBA00022670"/>
    </source>
</evidence>
<accession>A0ABM8HV43</accession>
<reference evidence="11 12" key="2">
    <citation type="journal article" date="2021" name="Int. J. Syst. Evol. Microbiol.">
        <title>Isolation and Polyphasic Characterization of Desulfuromonas versatilis sp. Nov., an Electrogenic Bacteria Capable of Versatile Metabolism Isolated from a Graphene Oxide-Reducing Enrichment Culture.</title>
        <authorList>
            <person name="Xie L."/>
            <person name="Yoshida N."/>
            <person name="Ishii S."/>
            <person name="Meng L."/>
        </authorList>
    </citation>
    <scope>NUCLEOTIDE SEQUENCE [LARGE SCALE GENOMIC DNA]</scope>
    <source>
        <strain evidence="11 12">NIT-T3</strain>
    </source>
</reference>
<protein>
    <submittedName>
        <fullName evidence="11">Peptidase M24</fullName>
    </submittedName>
</protein>
<dbReference type="PANTHER" id="PTHR21666">
    <property type="entry name" value="PEPTIDASE-RELATED"/>
    <property type="match status" value="1"/>
</dbReference>
<evidence type="ECO:0000313" key="12">
    <source>
        <dbReference type="Proteomes" id="UP001319827"/>
    </source>
</evidence>
<keyword evidence="5" id="KW-0378">Hydrolase</keyword>
<dbReference type="SUPFAM" id="SSF51261">
    <property type="entry name" value="Duplicated hybrid motif"/>
    <property type="match status" value="1"/>
</dbReference>
<reference evidence="11 12" key="1">
    <citation type="journal article" date="2016" name="C (Basel)">
        <title>Selective Growth of and Electricity Production by Marine Exoelectrogenic Bacteria in Self-Aggregated Hydrogel of Microbially Reduced Graphene Oxide.</title>
        <authorList>
            <person name="Yoshida N."/>
            <person name="Goto Y."/>
            <person name="Miyata Y."/>
        </authorList>
    </citation>
    <scope>NUCLEOTIDE SEQUENCE [LARGE SCALE GENOMIC DNA]</scope>
    <source>
        <strain evidence="11 12">NIT-T3</strain>
    </source>
</reference>